<sequence>MEKGKMNESGNASSDKEQKAPATNGEADSCKEYKEISGEGSSVGEILLQLHRNFAADPTRTVTWLMNDIERIKQQNADGLKEIAEDLATIRDLEKQADYADIVFRTQYEYRQERRATVEETPRVLDLFKVNAKVEDTELKSDGPNVSGYIWERLQEWRRLLSQAAWMKKYHEEKCALKLAQRNMERMLCAFSALQSDVGHLEKICTMDEQQLMKLRERISRLTGGEAQPSTSRDGTSSYGCCGCSGASSSSVLSEVLKPKNLEFRPPRMEHWTRQDGKGKCGAAGCSNTGTGDSSPRTALFHSSGEAAPIYEFLFSKLCTVNWGIGLHFASNLFDFDYTSSPVEHMRGRGVDKSETLLMSGLRSFEHLKGADMKGKG</sequence>
<keyword evidence="3" id="KW-1185">Reference proteome</keyword>
<reference evidence="2 3" key="2">
    <citation type="submission" date="2018-11" db="EMBL/GenBank/DDBJ databases">
        <authorList>
            <consortium name="Pathogen Informatics"/>
        </authorList>
    </citation>
    <scope>NUCLEOTIDE SEQUENCE [LARGE SCALE GENOMIC DNA]</scope>
</reference>
<dbReference type="EMBL" id="UYWY01023413">
    <property type="protein sequence ID" value="VDM47534.1"/>
    <property type="molecule type" value="Genomic_DNA"/>
</dbReference>
<evidence type="ECO:0000313" key="2">
    <source>
        <dbReference type="EMBL" id="VDM47534.1"/>
    </source>
</evidence>
<feature type="compositionally biased region" description="Polar residues" evidence="1">
    <location>
        <begin position="286"/>
        <end position="295"/>
    </location>
</feature>
<organism evidence="3 4">
    <name type="scientific">Toxocara canis</name>
    <name type="common">Canine roundworm</name>
    <dbReference type="NCBI Taxonomy" id="6265"/>
    <lineage>
        <taxon>Eukaryota</taxon>
        <taxon>Metazoa</taxon>
        <taxon>Ecdysozoa</taxon>
        <taxon>Nematoda</taxon>
        <taxon>Chromadorea</taxon>
        <taxon>Rhabditida</taxon>
        <taxon>Spirurina</taxon>
        <taxon>Ascaridomorpha</taxon>
        <taxon>Ascaridoidea</taxon>
        <taxon>Toxocaridae</taxon>
        <taxon>Toxocara</taxon>
    </lineage>
</organism>
<feature type="region of interest" description="Disordered" evidence="1">
    <location>
        <begin position="272"/>
        <end position="295"/>
    </location>
</feature>
<dbReference type="AlphaFoldDB" id="A0A183V643"/>
<name>A0A183V643_TOXCA</name>
<accession>A0A183V643</accession>
<proteinExistence type="predicted"/>
<reference evidence="4" key="1">
    <citation type="submission" date="2016-06" db="UniProtKB">
        <authorList>
            <consortium name="WormBaseParasite"/>
        </authorList>
    </citation>
    <scope>IDENTIFICATION</scope>
</reference>
<dbReference type="Proteomes" id="UP000050794">
    <property type="component" value="Unassembled WGS sequence"/>
</dbReference>
<evidence type="ECO:0000313" key="3">
    <source>
        <dbReference type="Proteomes" id="UP000050794"/>
    </source>
</evidence>
<protein>
    <submittedName>
        <fullName evidence="4">WGS project CAEQ00000000 data, annotated contig</fullName>
    </submittedName>
</protein>
<gene>
    <name evidence="2" type="ORF">TCNE_LOCUS16213</name>
</gene>
<feature type="region of interest" description="Disordered" evidence="1">
    <location>
        <begin position="1"/>
        <end position="30"/>
    </location>
</feature>
<evidence type="ECO:0000313" key="4">
    <source>
        <dbReference type="WBParaSite" id="TCNE_0001621401-mRNA-1"/>
    </source>
</evidence>
<dbReference type="WBParaSite" id="TCNE_0001621401-mRNA-1">
    <property type="protein sequence ID" value="TCNE_0001621401-mRNA-1"/>
    <property type="gene ID" value="TCNE_0001621401"/>
</dbReference>
<evidence type="ECO:0000256" key="1">
    <source>
        <dbReference type="SAM" id="MobiDB-lite"/>
    </source>
</evidence>